<gene>
    <name evidence="1" type="primary">LRMDA</name>
</gene>
<reference evidence="1" key="2">
    <citation type="submission" date="2025-09" db="UniProtKB">
        <authorList>
            <consortium name="Ensembl"/>
        </authorList>
    </citation>
    <scope>IDENTIFICATION</scope>
</reference>
<protein>
    <submittedName>
        <fullName evidence="1">Leucine rich melanocyte differentiation associated</fullName>
    </submittedName>
</protein>
<evidence type="ECO:0000313" key="2">
    <source>
        <dbReference type="Proteomes" id="UP000694559"/>
    </source>
</evidence>
<dbReference type="PROSITE" id="PS51450">
    <property type="entry name" value="LRR"/>
    <property type="match status" value="1"/>
</dbReference>
<dbReference type="GeneTree" id="ENSGT00940000153289"/>
<accession>A0A8C6VMM6</accession>
<sequence>MGKVLGSHLVRSLEGLQAFNCLEELILDNNLLESDLCLPRLPHLHTLMLNKNQITDLEGLLDHLAEVAPSLEFLSLLGNSACPNELVCKDKDEGDYQRYRHFVLHKLTNLKFLDSRKVSRKEREEAILRGAFMKVVKPLGNQVSNSKWRSWKFTFQLFFFCLAF</sequence>
<dbReference type="InterPro" id="IPR001611">
    <property type="entry name" value="Leu-rich_rpt"/>
</dbReference>
<dbReference type="PANTHER" id="PTHR46282:SF2">
    <property type="entry name" value="LEUCINE-RICH MELANOCYTE DIFFERENTIATION-ASSOCIATED PROTEIN"/>
    <property type="match status" value="1"/>
</dbReference>
<dbReference type="PANTHER" id="PTHR46282">
    <property type="entry name" value="LEUCINE-RICH MELANOCYTE DIFFERENTIATION-ASSOCIATED PROTEIN"/>
    <property type="match status" value="1"/>
</dbReference>
<dbReference type="Gene3D" id="3.80.10.10">
    <property type="entry name" value="Ribonuclease Inhibitor"/>
    <property type="match status" value="1"/>
</dbReference>
<dbReference type="InterPro" id="IPR032675">
    <property type="entry name" value="LRR_dom_sf"/>
</dbReference>
<dbReference type="SUPFAM" id="SSF52058">
    <property type="entry name" value="L domain-like"/>
    <property type="match status" value="1"/>
</dbReference>
<dbReference type="Ensembl" id="ENSNNAT00000005434.1">
    <property type="protein sequence ID" value="ENSNNAP00000005202.1"/>
    <property type="gene ID" value="ENSNNAG00000003484.1"/>
</dbReference>
<reference evidence="1" key="1">
    <citation type="submission" date="2025-08" db="UniProtKB">
        <authorList>
            <consortium name="Ensembl"/>
        </authorList>
    </citation>
    <scope>IDENTIFICATION</scope>
</reference>
<name>A0A8C6VMM6_NAJNA</name>
<dbReference type="OrthoDB" id="272149at2759"/>
<dbReference type="GO" id="GO:0030318">
    <property type="term" value="P:melanocyte differentiation"/>
    <property type="evidence" value="ECO:0007669"/>
    <property type="project" value="TreeGrafter"/>
</dbReference>
<evidence type="ECO:0000313" key="1">
    <source>
        <dbReference type="Ensembl" id="ENSNNAP00000005202.1"/>
    </source>
</evidence>
<organism evidence="1 2">
    <name type="scientific">Naja naja</name>
    <name type="common">Indian cobra</name>
    <dbReference type="NCBI Taxonomy" id="35670"/>
    <lineage>
        <taxon>Eukaryota</taxon>
        <taxon>Metazoa</taxon>
        <taxon>Chordata</taxon>
        <taxon>Craniata</taxon>
        <taxon>Vertebrata</taxon>
        <taxon>Euteleostomi</taxon>
        <taxon>Lepidosauria</taxon>
        <taxon>Squamata</taxon>
        <taxon>Bifurcata</taxon>
        <taxon>Unidentata</taxon>
        <taxon>Episquamata</taxon>
        <taxon>Toxicofera</taxon>
        <taxon>Serpentes</taxon>
        <taxon>Colubroidea</taxon>
        <taxon>Elapidae</taxon>
        <taxon>Elapinae</taxon>
        <taxon>Naja</taxon>
    </lineage>
</organism>
<proteinExistence type="predicted"/>
<dbReference type="Pfam" id="PF14580">
    <property type="entry name" value="LRR_9"/>
    <property type="match status" value="1"/>
</dbReference>
<dbReference type="OMA" id="CNRLHES"/>
<keyword evidence="2" id="KW-1185">Reference proteome</keyword>
<dbReference type="InterPro" id="IPR043313">
    <property type="entry name" value="LRMDA"/>
</dbReference>
<dbReference type="Proteomes" id="UP000694559">
    <property type="component" value="Unplaced"/>
</dbReference>
<dbReference type="AlphaFoldDB" id="A0A8C6VMM6"/>